<dbReference type="PANTHER" id="PTHR46784:SF1">
    <property type="entry name" value="KILLER CELL LECTIN-LIKE RECEPTOR SUBFAMILY B MEMBER 1"/>
    <property type="match status" value="1"/>
</dbReference>
<protein>
    <submittedName>
        <fullName evidence="9">Uncharacterized protein</fullName>
    </submittedName>
</protein>
<dbReference type="InterPro" id="IPR016187">
    <property type="entry name" value="CTDL_fold"/>
</dbReference>
<feature type="non-terminal residue" evidence="9">
    <location>
        <position position="1229"/>
    </location>
</feature>
<dbReference type="Gene3D" id="2.10.25.10">
    <property type="entry name" value="Laminin"/>
    <property type="match status" value="1"/>
</dbReference>
<proteinExistence type="predicted"/>
<feature type="domain" description="Apple" evidence="6">
    <location>
        <begin position="187"/>
        <end position="270"/>
    </location>
</feature>
<keyword evidence="2 3" id="KW-1015">Disulfide bond</keyword>
<dbReference type="PROSITE" id="PS51465">
    <property type="entry name" value="KAZAL_2"/>
    <property type="match status" value="1"/>
</dbReference>
<dbReference type="GO" id="GO:0038023">
    <property type="term" value="F:signaling receptor activity"/>
    <property type="evidence" value="ECO:0007669"/>
    <property type="project" value="TreeGrafter"/>
</dbReference>
<evidence type="ECO:0000259" key="5">
    <source>
        <dbReference type="PROSITE" id="PS50041"/>
    </source>
</evidence>
<dbReference type="PROSITE" id="PS50041">
    <property type="entry name" value="C_TYPE_LECTIN_2"/>
    <property type="match status" value="3"/>
</dbReference>
<reference evidence="9 10" key="1">
    <citation type="submission" date="2024-05" db="EMBL/GenBank/DDBJ databases">
        <authorList>
            <person name="Wallberg A."/>
        </authorList>
    </citation>
    <scope>NUCLEOTIDE SEQUENCE [LARGE SCALE GENOMIC DNA]</scope>
</reference>
<sequence>MISATSVRHLSDNKCPITNPKVGHQCLYISTDRAEWEDANQSCNDMNGELLQPQDRGLIIEYHKKNYGVCEKITLPHQCLFFVEVEKTWNDARDECSDKGAHLVTLTNTDSIKKHIKDHLGGEKYWTGGSDAAEEGKWMWTTGEPFKDFPWTAPEPNNSGGDEDCLLIGQNQHFNDVPCSRLHKFICEIDMNFWMGASYRDTDERWSEIENACITGNNYKEFDELTIDDCKEKCVNDGGINCQSIEYHPQSQRCHISEARSDSEHYTEPCYLDGWQYTELLIDAGKWMWTTGMPLGEPYLTDVGIIESQSCMAFGNYGFSGMRCHARNFYMCDLSKAYTKGRSCTINSYSYPSGMIFTENCMKFRCNDGRFYSDFEYNADCGICSAHNDPHFKNFDGVKFDWHGHSTYIMVSEGCANCPATYISAKFTDCAKGLPWATCIDTTYFQLDNGPKVTIFKKVPVTDTIVSVDGHNQTIGVTKNRELQVLVSLGGSRVPFVAWHAHQCLHVMGIENGGFMLKYCGWSMKIFAYPFLQGNVCGICGTWSGDNDLQFRNGTKIQAPPKKGSWAEKRVDKRFGNHWERKDDLDNDCNGVIHLHGSGEYIECGCHPQSDCPNLHSCNNDGDTVCFNNIDGRIQHVCKPLAECKPDITCGSGETYCCKSDEPPCNRPPDEQKELYNNCTVALRAELEMDENQELDENQKVFAENCAFDQCVAKKATDAEEVSKYFLRGSTASILEQKEEDAATVIYKLTLCPKPYKYVKPFCYYTAPSSDWLPWQEAMKRCYDMGGILSEPVDVSQFISFLKQEIRNVDMSLWLGGSNKVDQDWRWVSGVPVQSSIIKPSGSGHCMKITISARGEYTITNAPCENILNYICIYMANGHICPRGCQNGGTCIGQFKCECASEWRGPSCEIPKKDKCATLLTEFCRYAIICGSDGVTYKDSCIFEEAKCRNPELTRVQCNEGSESCPGILIGSQCLSFSSVTLTWHEAAVNCQERSGRLAVVTNPERLISYIRKFGEVNYWIGGSDPTDEDKWIWTTGEEIVDFPWSQNDKMDEDCLLAFSTSVKTGFINGDCNKKKRYICEVGPCDFMCTKDYKPVCDKFGITHDNFCMFKKYYCNDKTVPTYKDGVCECEKICPEEYNPVCDSSGRKHDNKCFFHNAWCKDNALQIAICKAPCPVHVHCGCQTGYKLIYNIHPRTGCPLCDCDEVDKLGPNCFKGSNLLLEAGLESCA</sequence>
<evidence type="ECO:0000259" key="7">
    <source>
        <dbReference type="PROSITE" id="PS51233"/>
    </source>
</evidence>
<dbReference type="SMART" id="SM00034">
    <property type="entry name" value="CLECT"/>
    <property type="match status" value="3"/>
</dbReference>
<feature type="disulfide bond" evidence="3">
    <location>
        <begin position="899"/>
        <end position="908"/>
    </location>
</feature>
<feature type="domain" description="Kazal-like" evidence="8">
    <location>
        <begin position="1081"/>
        <end position="1129"/>
    </location>
</feature>
<gene>
    <name evidence="9" type="ORF">MNOR_LOCUS4908</name>
</gene>
<dbReference type="Gene3D" id="3.50.4.10">
    <property type="entry name" value="Hepatocyte Growth Factor"/>
    <property type="match status" value="1"/>
</dbReference>
<dbReference type="PROSITE" id="PS50948">
    <property type="entry name" value="PAN"/>
    <property type="match status" value="1"/>
</dbReference>
<dbReference type="InterPro" id="IPR001846">
    <property type="entry name" value="VWF_type-D"/>
</dbReference>
<feature type="domain" description="C-type lectin" evidence="5">
    <location>
        <begin position="970"/>
        <end position="1081"/>
    </location>
</feature>
<dbReference type="GO" id="GO:0009986">
    <property type="term" value="C:cell surface"/>
    <property type="evidence" value="ECO:0007669"/>
    <property type="project" value="TreeGrafter"/>
</dbReference>
<dbReference type="PANTHER" id="PTHR46784">
    <property type="entry name" value="KILLER CELL LECTIN-LIKE RECEPTOR SUBFAMILY B MEMBER 1"/>
    <property type="match status" value="1"/>
</dbReference>
<evidence type="ECO:0000259" key="6">
    <source>
        <dbReference type="PROSITE" id="PS50948"/>
    </source>
</evidence>
<evidence type="ECO:0000259" key="8">
    <source>
        <dbReference type="PROSITE" id="PS51465"/>
    </source>
</evidence>
<accession>A0AAV2PX25</accession>
<dbReference type="EMBL" id="CAXKWB010001832">
    <property type="protein sequence ID" value="CAL4065608.1"/>
    <property type="molecule type" value="Genomic_DNA"/>
</dbReference>
<organism evidence="9 10">
    <name type="scientific">Meganyctiphanes norvegica</name>
    <name type="common">Northern krill</name>
    <name type="synonym">Thysanopoda norvegica</name>
    <dbReference type="NCBI Taxonomy" id="48144"/>
    <lineage>
        <taxon>Eukaryota</taxon>
        <taxon>Metazoa</taxon>
        <taxon>Ecdysozoa</taxon>
        <taxon>Arthropoda</taxon>
        <taxon>Crustacea</taxon>
        <taxon>Multicrustacea</taxon>
        <taxon>Malacostraca</taxon>
        <taxon>Eumalacostraca</taxon>
        <taxon>Eucarida</taxon>
        <taxon>Euphausiacea</taxon>
        <taxon>Euphausiidae</taxon>
        <taxon>Meganyctiphanes</taxon>
    </lineage>
</organism>
<dbReference type="InterPro" id="IPR001304">
    <property type="entry name" value="C-type_lectin-like"/>
</dbReference>
<evidence type="ECO:0000313" key="10">
    <source>
        <dbReference type="Proteomes" id="UP001497623"/>
    </source>
</evidence>
<feature type="disulfide bond" evidence="3">
    <location>
        <begin position="881"/>
        <end position="891"/>
    </location>
</feature>
<dbReference type="SMART" id="SM00181">
    <property type="entry name" value="EGF"/>
    <property type="match status" value="2"/>
</dbReference>
<dbReference type="AlphaFoldDB" id="A0AAV2PX25"/>
<dbReference type="Pfam" id="PF00094">
    <property type="entry name" value="VWD"/>
    <property type="match status" value="1"/>
</dbReference>
<dbReference type="SUPFAM" id="SSF56436">
    <property type="entry name" value="C-type lectin-like"/>
    <property type="match status" value="4"/>
</dbReference>
<feature type="domain" description="C-type lectin" evidence="5">
    <location>
        <begin position="75"/>
        <end position="188"/>
    </location>
</feature>
<dbReference type="InterPro" id="IPR003609">
    <property type="entry name" value="Pan_app"/>
</dbReference>
<dbReference type="InterPro" id="IPR036058">
    <property type="entry name" value="Kazal_dom_sf"/>
</dbReference>
<keyword evidence="1" id="KW-0472">Membrane</keyword>
<feature type="domain" description="VWFD" evidence="7">
    <location>
        <begin position="382"/>
        <end position="590"/>
    </location>
</feature>
<evidence type="ECO:0000256" key="3">
    <source>
        <dbReference type="PROSITE-ProRule" id="PRU00076"/>
    </source>
</evidence>
<dbReference type="InterPro" id="IPR016186">
    <property type="entry name" value="C-type_lectin-like/link_sf"/>
</dbReference>
<feature type="domain" description="EGF-like" evidence="4">
    <location>
        <begin position="877"/>
        <end position="909"/>
    </location>
</feature>
<keyword evidence="10" id="KW-1185">Reference proteome</keyword>
<dbReference type="SUPFAM" id="SSF57414">
    <property type="entry name" value="Hairpin loop containing domain-like"/>
    <property type="match status" value="1"/>
</dbReference>
<dbReference type="Gene3D" id="3.10.100.10">
    <property type="entry name" value="Mannose-Binding Protein A, subunit A"/>
    <property type="match status" value="4"/>
</dbReference>
<evidence type="ECO:0000256" key="2">
    <source>
        <dbReference type="ARBA" id="ARBA00023157"/>
    </source>
</evidence>
<dbReference type="PROSITE" id="PS51233">
    <property type="entry name" value="VWFD"/>
    <property type="match status" value="1"/>
</dbReference>
<comment type="caution">
    <text evidence="3">Lacks conserved residue(s) required for the propagation of feature annotation.</text>
</comment>
<dbReference type="SMART" id="SM00216">
    <property type="entry name" value="VWD"/>
    <property type="match status" value="1"/>
</dbReference>
<feature type="domain" description="C-type lectin" evidence="5">
    <location>
        <begin position="759"/>
        <end position="873"/>
    </location>
</feature>
<dbReference type="Proteomes" id="UP001497623">
    <property type="component" value="Unassembled WGS sequence"/>
</dbReference>
<name>A0AAV2PX25_MEGNR</name>
<dbReference type="Pfam" id="PF00059">
    <property type="entry name" value="Lectin_C"/>
    <property type="match status" value="3"/>
</dbReference>
<keyword evidence="3" id="KW-0245">EGF-like domain</keyword>
<dbReference type="GO" id="GO:0005886">
    <property type="term" value="C:plasma membrane"/>
    <property type="evidence" value="ECO:0007669"/>
    <property type="project" value="TreeGrafter"/>
</dbReference>
<dbReference type="SMART" id="SM00280">
    <property type="entry name" value="KAZAL"/>
    <property type="match status" value="3"/>
</dbReference>
<comment type="caution">
    <text evidence="9">The sequence shown here is derived from an EMBL/GenBank/DDBJ whole genome shotgun (WGS) entry which is preliminary data.</text>
</comment>
<dbReference type="CDD" id="cd00037">
    <property type="entry name" value="CLECT"/>
    <property type="match status" value="2"/>
</dbReference>
<keyword evidence="1" id="KW-1133">Transmembrane helix</keyword>
<dbReference type="SUPFAM" id="SSF100895">
    <property type="entry name" value="Kazal-type serine protease inhibitors"/>
    <property type="match status" value="3"/>
</dbReference>
<dbReference type="PROSITE" id="PS00022">
    <property type="entry name" value="EGF_1"/>
    <property type="match status" value="1"/>
</dbReference>
<dbReference type="CDD" id="cd00104">
    <property type="entry name" value="KAZAL_FS"/>
    <property type="match status" value="1"/>
</dbReference>
<evidence type="ECO:0000313" key="9">
    <source>
        <dbReference type="EMBL" id="CAL4065608.1"/>
    </source>
</evidence>
<dbReference type="Gene3D" id="3.30.60.30">
    <property type="match status" value="3"/>
</dbReference>
<evidence type="ECO:0000259" key="4">
    <source>
        <dbReference type="PROSITE" id="PS50026"/>
    </source>
</evidence>
<evidence type="ECO:0000256" key="1">
    <source>
        <dbReference type="ARBA" id="ARBA00022989"/>
    </source>
</evidence>
<dbReference type="InterPro" id="IPR002350">
    <property type="entry name" value="Kazal_dom"/>
</dbReference>
<dbReference type="CDD" id="cd00054">
    <property type="entry name" value="EGF_CA"/>
    <property type="match status" value="1"/>
</dbReference>
<dbReference type="InterPro" id="IPR000742">
    <property type="entry name" value="EGF"/>
</dbReference>
<dbReference type="InterPro" id="IPR051527">
    <property type="entry name" value="KLR_subfamily_B"/>
</dbReference>
<dbReference type="PROSITE" id="PS50026">
    <property type="entry name" value="EGF_3"/>
    <property type="match status" value="1"/>
</dbReference>
<dbReference type="Pfam" id="PF07648">
    <property type="entry name" value="Kazal_2"/>
    <property type="match status" value="3"/>
</dbReference>
<keyword evidence="1" id="KW-0812">Transmembrane</keyword>